<name>A0A3N4USZ8_9BURK</name>
<evidence type="ECO:0000256" key="3">
    <source>
        <dbReference type="ARBA" id="ARBA00022989"/>
    </source>
</evidence>
<dbReference type="PANTHER" id="PTHR43021">
    <property type="entry name" value="NA(+)/H(+) ANTIPORTER-RELATED"/>
    <property type="match status" value="1"/>
</dbReference>
<keyword evidence="8" id="KW-1185">Reference proteome</keyword>
<comment type="subcellular location">
    <subcellularLocation>
        <location evidence="1">Membrane</location>
        <topology evidence="1">Multi-pass membrane protein</topology>
    </subcellularLocation>
</comment>
<dbReference type="AlphaFoldDB" id="A0A3N4USZ8"/>
<comment type="caution">
    <text evidence="7">The sequence shown here is derived from an EMBL/GenBank/DDBJ whole genome shotgun (WGS) entry which is preliminary data.</text>
</comment>
<evidence type="ECO:0000313" key="8">
    <source>
        <dbReference type="Proteomes" id="UP000272193"/>
    </source>
</evidence>
<dbReference type="Proteomes" id="UP000272193">
    <property type="component" value="Unassembled WGS sequence"/>
</dbReference>
<feature type="domain" description="Cation/H+ exchanger transmembrane" evidence="6">
    <location>
        <begin position="29"/>
        <end position="394"/>
    </location>
</feature>
<evidence type="ECO:0000259" key="6">
    <source>
        <dbReference type="Pfam" id="PF00999"/>
    </source>
</evidence>
<dbReference type="EMBL" id="RKQL01000001">
    <property type="protein sequence ID" value="RPE73263.1"/>
    <property type="molecule type" value="Genomic_DNA"/>
</dbReference>
<dbReference type="GO" id="GO:1902600">
    <property type="term" value="P:proton transmembrane transport"/>
    <property type="evidence" value="ECO:0007669"/>
    <property type="project" value="InterPro"/>
</dbReference>
<evidence type="ECO:0000256" key="5">
    <source>
        <dbReference type="SAM" id="MobiDB-lite"/>
    </source>
</evidence>
<sequence>MAELQSFWGEWIRPSAGFPAVQWALLLAAAALAGQLLQRLLAVPAILGYSVVGALAGLGGFAASAWPLTGLGRFLLELGLSVVLFEAGSRVSLRWFRHNPMVLVQSVLEAGLSFLAVRTLLTWLAVPDAVALPLALIGMAASPAVLSRVALDLRASGPVTERARTLTTLNTLYVLTIGGALAGLGTSAGGDAAAAPLRLAALQPVLVVLGLSFVAAALMALAMRLVLMLPAGSVEHTAIVLVALLAAFTTLGAHLGGSAPLAGLLGGLLLKQIDPRPWRWPATLQTLASPLVLLMFVLVAALAAQGDWSPALWASVAAVLAARLLAKALGLVLGSVGGALRPSQALWVAATMSPMSAVALVLTSQFASARPAQAADIAALALPAILVMELLGAMLAAHALRRAGECPPSAGLGGGTPAPTNNEKGGRDGA</sequence>
<dbReference type="GO" id="GO:0016020">
    <property type="term" value="C:membrane"/>
    <property type="evidence" value="ECO:0007669"/>
    <property type="project" value="UniProtKB-SubCell"/>
</dbReference>
<evidence type="ECO:0000256" key="1">
    <source>
        <dbReference type="ARBA" id="ARBA00004141"/>
    </source>
</evidence>
<evidence type="ECO:0000256" key="2">
    <source>
        <dbReference type="ARBA" id="ARBA00022692"/>
    </source>
</evidence>
<protein>
    <submittedName>
        <fullName evidence="7">Transporter (CPA2 family)</fullName>
    </submittedName>
</protein>
<keyword evidence="4" id="KW-0472">Membrane</keyword>
<dbReference type="Pfam" id="PF00999">
    <property type="entry name" value="Na_H_Exchanger"/>
    <property type="match status" value="1"/>
</dbReference>
<evidence type="ECO:0000313" key="7">
    <source>
        <dbReference type="EMBL" id="RPE73263.1"/>
    </source>
</evidence>
<proteinExistence type="predicted"/>
<organism evidence="7 8">
    <name type="scientific">Tibeticola sediminis</name>
    <dbReference type="NCBI Taxonomy" id="1917811"/>
    <lineage>
        <taxon>Bacteria</taxon>
        <taxon>Pseudomonadati</taxon>
        <taxon>Pseudomonadota</taxon>
        <taxon>Betaproteobacteria</taxon>
        <taxon>Burkholderiales</taxon>
        <taxon>Comamonadaceae</taxon>
        <taxon>Tibeticola</taxon>
    </lineage>
</organism>
<dbReference type="OrthoDB" id="8617652at2"/>
<accession>A0A3N4USZ8</accession>
<dbReference type="PANTHER" id="PTHR43021:SF2">
    <property type="entry name" value="CATION_H+ EXCHANGER DOMAIN-CONTAINING PROTEIN"/>
    <property type="match status" value="1"/>
</dbReference>
<dbReference type="RefSeq" id="WP_124221000.1">
    <property type="nucleotide sequence ID" value="NZ_RKQL01000001.1"/>
</dbReference>
<dbReference type="Gene3D" id="1.20.1530.20">
    <property type="match status" value="1"/>
</dbReference>
<dbReference type="InterPro" id="IPR038770">
    <property type="entry name" value="Na+/solute_symporter_sf"/>
</dbReference>
<evidence type="ECO:0000256" key="4">
    <source>
        <dbReference type="ARBA" id="ARBA00023136"/>
    </source>
</evidence>
<dbReference type="InterPro" id="IPR006153">
    <property type="entry name" value="Cation/H_exchanger_TM"/>
</dbReference>
<gene>
    <name evidence="7" type="ORF">EDC62_0980</name>
</gene>
<reference evidence="7 8" key="1">
    <citation type="submission" date="2018-11" db="EMBL/GenBank/DDBJ databases">
        <title>Genomic Encyclopedia of Type Strains, Phase IV (KMG-IV): sequencing the most valuable type-strain genomes for metagenomic binning, comparative biology and taxonomic classification.</title>
        <authorList>
            <person name="Goeker M."/>
        </authorList>
    </citation>
    <scope>NUCLEOTIDE SEQUENCE [LARGE SCALE GENOMIC DNA]</scope>
    <source>
        <strain evidence="7 8">DSM 101684</strain>
    </source>
</reference>
<feature type="region of interest" description="Disordered" evidence="5">
    <location>
        <begin position="408"/>
        <end position="430"/>
    </location>
</feature>
<dbReference type="GO" id="GO:0015297">
    <property type="term" value="F:antiporter activity"/>
    <property type="evidence" value="ECO:0007669"/>
    <property type="project" value="InterPro"/>
</dbReference>
<keyword evidence="2" id="KW-0812">Transmembrane</keyword>
<keyword evidence="3" id="KW-1133">Transmembrane helix</keyword>